<accession>A0A3M0SZW5</accession>
<dbReference type="Proteomes" id="UP000277999">
    <property type="component" value="Unassembled WGS sequence"/>
</dbReference>
<dbReference type="EMBL" id="RFAQ01000030">
    <property type="protein sequence ID" value="RMD00248.1"/>
    <property type="molecule type" value="Genomic_DNA"/>
</dbReference>
<gene>
    <name evidence="1" type="ORF">D9O40_10480</name>
</gene>
<dbReference type="AlphaFoldDB" id="A0A3M0SZW5"/>
<sequence>MVRSFDYMEKCILIKHTCKWIFEAYGNKPVYLRSSFKDFKGDKWIYFTVDGISVMMGKPSWFKKIK</sequence>
<protein>
    <submittedName>
        <fullName evidence="1">Uncharacterized protein</fullName>
    </submittedName>
</protein>
<reference evidence="1 2" key="1">
    <citation type="submission" date="2018-10" db="EMBL/GenBank/DDBJ databases">
        <title>Genome-centric metagenomics revealed C2 chemical producing, CO utilizing Clostridium with novel acetogenic gene cluster.</title>
        <authorList>
            <person name="Kang H."/>
            <person name="Park B."/>
            <person name="Choi I.G."/>
            <person name="Chang I.S."/>
        </authorList>
    </citation>
    <scope>NUCLEOTIDE SEQUENCE [LARGE SCALE GENOMIC DNA]</scope>
    <source>
        <strain evidence="1 2">H21-9</strain>
    </source>
</reference>
<organism evidence="1 2">
    <name type="scientific">Clostridium autoethanogenum</name>
    <dbReference type="NCBI Taxonomy" id="84023"/>
    <lineage>
        <taxon>Bacteria</taxon>
        <taxon>Bacillati</taxon>
        <taxon>Bacillota</taxon>
        <taxon>Clostridia</taxon>
        <taxon>Eubacteriales</taxon>
        <taxon>Clostridiaceae</taxon>
        <taxon>Clostridium</taxon>
    </lineage>
</organism>
<evidence type="ECO:0000313" key="2">
    <source>
        <dbReference type="Proteomes" id="UP000277999"/>
    </source>
</evidence>
<comment type="caution">
    <text evidence="1">The sequence shown here is derived from an EMBL/GenBank/DDBJ whole genome shotgun (WGS) entry which is preliminary data.</text>
</comment>
<dbReference type="RefSeq" id="WP_122059212.1">
    <property type="nucleotide sequence ID" value="NZ_RFAQ01000030.1"/>
</dbReference>
<name>A0A3M0SZW5_9CLOT</name>
<proteinExistence type="predicted"/>
<evidence type="ECO:0000313" key="1">
    <source>
        <dbReference type="EMBL" id="RMD00248.1"/>
    </source>
</evidence>